<dbReference type="Proteomes" id="UP000053447">
    <property type="component" value="Unassembled WGS sequence"/>
</dbReference>
<dbReference type="PROSITE" id="PS51186">
    <property type="entry name" value="GNAT"/>
    <property type="match status" value="1"/>
</dbReference>
<dbReference type="GO" id="GO:0031416">
    <property type="term" value="C:NatB complex"/>
    <property type="evidence" value="ECO:0007669"/>
    <property type="project" value="EnsemblFungi"/>
</dbReference>
<reference evidence="5" key="1">
    <citation type="journal article" date="2016" name="Nat. Commun.">
        <title>Genome analysis of three Pneumocystis species reveals adaptation mechanisms to life exclusively in mammalian hosts.</title>
        <authorList>
            <person name="Ma L."/>
            <person name="Chen Z."/>
            <person name="Huang D.W."/>
            <person name="Kutty G."/>
            <person name="Ishihara M."/>
            <person name="Wang H."/>
            <person name="Abouelleil A."/>
            <person name="Bishop L."/>
            <person name="Davey E."/>
            <person name="Deng R."/>
            <person name="Deng X."/>
            <person name="Fan L."/>
            <person name="Fantoni G."/>
            <person name="Fitzgerald M."/>
            <person name="Gogineni E."/>
            <person name="Goldberg J.M."/>
            <person name="Handley G."/>
            <person name="Hu X."/>
            <person name="Huber C."/>
            <person name="Jiao X."/>
            <person name="Jones K."/>
            <person name="Levin J.Z."/>
            <person name="Liu Y."/>
            <person name="Macdonald P."/>
            <person name="Melnikov A."/>
            <person name="Raley C."/>
            <person name="Sassi M."/>
            <person name="Sherman B.T."/>
            <person name="Song X."/>
            <person name="Sykes S."/>
            <person name="Tran B."/>
            <person name="Walsh L."/>
            <person name="Xia Y."/>
            <person name="Yang J."/>
            <person name="Young S."/>
            <person name="Zeng Q."/>
            <person name="Zheng X."/>
            <person name="Stephens R."/>
            <person name="Nusbaum C."/>
            <person name="Birren B.W."/>
            <person name="Azadi P."/>
            <person name="Lempicki R.A."/>
            <person name="Cuomo C.A."/>
            <person name="Kovacs J.A."/>
        </authorList>
    </citation>
    <scope>NUCLEOTIDE SEQUENCE [LARGE SCALE GENOMIC DNA]</scope>
    <source>
        <strain evidence="5">RU7</strain>
    </source>
</reference>
<dbReference type="InterPro" id="IPR000182">
    <property type="entry name" value="GNAT_dom"/>
</dbReference>
<dbReference type="EMBL" id="LFWA01000006">
    <property type="protein sequence ID" value="KTW31069.1"/>
    <property type="molecule type" value="Genomic_DNA"/>
</dbReference>
<dbReference type="GO" id="GO:0036503">
    <property type="term" value="P:ERAD pathway"/>
    <property type="evidence" value="ECO:0007669"/>
    <property type="project" value="EnsemblFungi"/>
</dbReference>
<dbReference type="GeneID" id="28940139"/>
<sequence>MSEIRRFRATDMFLFNNINLDILTETYDISFYLSYLAQWPDLFLVQELSLFGDKESKLMGYVMGKVEGVGKQWHGHVTALSVALEYRRLGIARNLMKLLEDVSENMHNGYFMDLFVRLSNLAAINMYKSFGYSVFRRVIKYYNKSKGNDEDALDMRKPLRRDKLKESIREDGDKILVLPEDIYF</sequence>
<dbReference type="OrthoDB" id="10264728at2759"/>
<dbReference type="SUPFAM" id="SSF55729">
    <property type="entry name" value="Acyl-CoA N-acyltransferases (Nat)"/>
    <property type="match status" value="1"/>
</dbReference>
<dbReference type="Gene3D" id="3.40.630.30">
    <property type="match status" value="1"/>
</dbReference>
<evidence type="ECO:0000256" key="1">
    <source>
        <dbReference type="ARBA" id="ARBA00022679"/>
    </source>
</evidence>
<dbReference type="PANTHER" id="PTHR45910:SF1">
    <property type="entry name" value="N-ALPHA-ACETYLTRANSFERASE 20"/>
    <property type="match status" value="1"/>
</dbReference>
<dbReference type="GO" id="GO:0004596">
    <property type="term" value="F:protein-N-terminal amino-acid acetyltransferase activity"/>
    <property type="evidence" value="ECO:0007669"/>
    <property type="project" value="EnsemblFungi"/>
</dbReference>
<proteinExistence type="predicted"/>
<evidence type="ECO:0000313" key="4">
    <source>
        <dbReference type="EMBL" id="KTW31069.1"/>
    </source>
</evidence>
<keyword evidence="2" id="KW-0012">Acyltransferase</keyword>
<dbReference type="Pfam" id="PF00583">
    <property type="entry name" value="Acetyltransf_1"/>
    <property type="match status" value="1"/>
</dbReference>
<dbReference type="InterPro" id="IPR051646">
    <property type="entry name" value="NatB_acetyltransferase_subunit"/>
</dbReference>
<accession>A0A0W4ZRP6</accession>
<dbReference type="CDD" id="cd04301">
    <property type="entry name" value="NAT_SF"/>
    <property type="match status" value="1"/>
</dbReference>
<dbReference type="eggNOG" id="KOG3234">
    <property type="taxonomic scope" value="Eukaryota"/>
</dbReference>
<gene>
    <name evidence="4" type="ORF">T551_01621</name>
</gene>
<keyword evidence="1" id="KW-0808">Transferase</keyword>
<evidence type="ECO:0000256" key="2">
    <source>
        <dbReference type="ARBA" id="ARBA00023315"/>
    </source>
</evidence>
<dbReference type="AlphaFoldDB" id="A0A0W4ZRP6"/>
<dbReference type="GO" id="GO:0000001">
    <property type="term" value="P:mitochondrion inheritance"/>
    <property type="evidence" value="ECO:0007669"/>
    <property type="project" value="EnsemblFungi"/>
</dbReference>
<feature type="domain" description="N-acetyltransferase" evidence="3">
    <location>
        <begin position="2"/>
        <end position="160"/>
    </location>
</feature>
<keyword evidence="5" id="KW-1185">Reference proteome</keyword>
<name>A0A0W4ZRP6_PNEJ7</name>
<dbReference type="STRING" id="1408657.A0A0W4ZRP6"/>
<evidence type="ECO:0000313" key="5">
    <source>
        <dbReference type="Proteomes" id="UP000053447"/>
    </source>
</evidence>
<protein>
    <recommendedName>
        <fullName evidence="3">N-acetyltransferase domain-containing protein</fullName>
    </recommendedName>
</protein>
<dbReference type="GO" id="GO:0032956">
    <property type="term" value="P:regulation of actin cytoskeleton organization"/>
    <property type="evidence" value="ECO:0007669"/>
    <property type="project" value="EnsemblFungi"/>
</dbReference>
<organism evidence="4 5">
    <name type="scientific">Pneumocystis jirovecii (strain RU7)</name>
    <name type="common">Human pneumocystis pneumonia agent</name>
    <dbReference type="NCBI Taxonomy" id="1408657"/>
    <lineage>
        <taxon>Eukaryota</taxon>
        <taxon>Fungi</taxon>
        <taxon>Dikarya</taxon>
        <taxon>Ascomycota</taxon>
        <taxon>Taphrinomycotina</taxon>
        <taxon>Pneumocystomycetes</taxon>
        <taxon>Pneumocystaceae</taxon>
        <taxon>Pneumocystis</taxon>
    </lineage>
</organism>
<dbReference type="PANTHER" id="PTHR45910">
    <property type="entry name" value="N-ALPHA-ACETYLTRANSFERASE 20"/>
    <property type="match status" value="1"/>
</dbReference>
<dbReference type="VEuPathDB" id="FungiDB:T551_01621"/>
<comment type="caution">
    <text evidence="4">The sequence shown here is derived from an EMBL/GenBank/DDBJ whole genome shotgun (WGS) entry which is preliminary data.</text>
</comment>
<evidence type="ECO:0000259" key="3">
    <source>
        <dbReference type="PROSITE" id="PS51186"/>
    </source>
</evidence>
<dbReference type="RefSeq" id="XP_018230059.1">
    <property type="nucleotide sequence ID" value="XM_018373884.1"/>
</dbReference>
<dbReference type="InterPro" id="IPR016181">
    <property type="entry name" value="Acyl_CoA_acyltransferase"/>
</dbReference>